<evidence type="ECO:0000313" key="1">
    <source>
        <dbReference type="EMBL" id="JAS65563.1"/>
    </source>
</evidence>
<feature type="non-terminal residue" evidence="1">
    <location>
        <position position="1"/>
    </location>
</feature>
<protein>
    <submittedName>
        <fullName evidence="1">Uncharacterized protein</fullName>
    </submittedName>
</protein>
<proteinExistence type="predicted"/>
<gene>
    <name evidence="1" type="ORF">g.45650</name>
</gene>
<dbReference type="AlphaFoldDB" id="A0A1B6GT85"/>
<name>A0A1B6GT85_9HEMI</name>
<feature type="non-terminal residue" evidence="1">
    <location>
        <position position="190"/>
    </location>
</feature>
<organism evidence="1">
    <name type="scientific">Cuerna arida</name>
    <dbReference type="NCBI Taxonomy" id="1464854"/>
    <lineage>
        <taxon>Eukaryota</taxon>
        <taxon>Metazoa</taxon>
        <taxon>Ecdysozoa</taxon>
        <taxon>Arthropoda</taxon>
        <taxon>Hexapoda</taxon>
        <taxon>Insecta</taxon>
        <taxon>Pterygota</taxon>
        <taxon>Neoptera</taxon>
        <taxon>Paraneoptera</taxon>
        <taxon>Hemiptera</taxon>
        <taxon>Auchenorrhyncha</taxon>
        <taxon>Membracoidea</taxon>
        <taxon>Cicadellidae</taxon>
        <taxon>Cicadellinae</taxon>
        <taxon>Proconiini</taxon>
        <taxon>Cuerna</taxon>
    </lineage>
</organism>
<accession>A0A1B6GT85</accession>
<dbReference type="EMBL" id="GECZ01004206">
    <property type="protein sequence ID" value="JAS65563.1"/>
    <property type="molecule type" value="Transcribed_RNA"/>
</dbReference>
<sequence>FKWYKLPAPPLRTLITRPTNQKLPKLSCHVSCGPITPGKLADESQLGGLCSLLSGSVSSNPPPVSLCVPKPPKKRYLEENYLDTGQKYDGCLHYEGINSNNVLVKENEHDMGEVNSIWNVSFNNTDVEGSVNMLDQSFVESSTCSSVTSDVSSDSVTRGSTIDNILDTKENSPLIDEVSTTNPELQKWRS</sequence>
<reference evidence="1" key="1">
    <citation type="submission" date="2015-11" db="EMBL/GenBank/DDBJ databases">
        <title>De novo transcriptome assembly of four potential Pierce s Disease insect vectors from Arizona vineyards.</title>
        <authorList>
            <person name="Tassone E.E."/>
        </authorList>
    </citation>
    <scope>NUCLEOTIDE SEQUENCE</scope>
</reference>